<dbReference type="InterPro" id="IPR014777">
    <property type="entry name" value="4pyrrole_Mease_sub1"/>
</dbReference>
<dbReference type="Proteomes" id="UP000051999">
    <property type="component" value="Unassembled WGS sequence"/>
</dbReference>
<dbReference type="eggNOG" id="COG2243">
    <property type="taxonomic scope" value="Bacteria"/>
</dbReference>
<dbReference type="Gene3D" id="3.30.950.10">
    <property type="entry name" value="Methyltransferase, Cobalt-precorrin-4 Transmethylase, Domain 2"/>
    <property type="match status" value="1"/>
</dbReference>
<dbReference type="NCBIfam" id="TIGR01467">
    <property type="entry name" value="cobI_cbiL"/>
    <property type="match status" value="1"/>
</dbReference>
<dbReference type="SUPFAM" id="SSF53790">
    <property type="entry name" value="Tetrapyrrole methylase"/>
    <property type="match status" value="1"/>
</dbReference>
<dbReference type="InterPro" id="IPR012382">
    <property type="entry name" value="CobI/CbiL"/>
</dbReference>
<evidence type="ECO:0000256" key="4">
    <source>
        <dbReference type="ARBA" id="ARBA00022603"/>
    </source>
</evidence>
<keyword evidence="10" id="KW-1185">Reference proteome</keyword>
<dbReference type="InterPro" id="IPR014776">
    <property type="entry name" value="4pyrrole_Mease_sub2"/>
</dbReference>
<dbReference type="GO" id="GO:0009236">
    <property type="term" value="P:cobalamin biosynthetic process"/>
    <property type="evidence" value="ECO:0007669"/>
    <property type="project" value="UniProtKB-UniRule"/>
</dbReference>
<dbReference type="PIRSF" id="PIRSF036427">
    <property type="entry name" value="Precrrn-2_mtase"/>
    <property type="match status" value="1"/>
</dbReference>
<dbReference type="GO" id="GO:0030788">
    <property type="term" value="F:precorrin-2 C20-methyltransferase activity"/>
    <property type="evidence" value="ECO:0007669"/>
    <property type="project" value="InterPro"/>
</dbReference>
<protein>
    <submittedName>
        <fullName evidence="9">Cobalt-precorrin-2 C(20)-methyltransferase</fullName>
    </submittedName>
</protein>
<dbReference type="UniPathway" id="UPA00148"/>
<comment type="similarity">
    <text evidence="2 7">Belongs to the precorrin methyltransferase family.</text>
</comment>
<proteinExistence type="inferred from homology"/>
<dbReference type="InterPro" id="IPR006364">
    <property type="entry name" value="CobI/CbiL/CobIJ_dom"/>
</dbReference>
<dbReference type="PANTHER" id="PTHR43467:SF2">
    <property type="entry name" value="COBALT-PRECORRIN-2 C(20)-METHYLTRANSFERASE"/>
    <property type="match status" value="1"/>
</dbReference>
<dbReference type="PATRIC" id="fig|1114972.6.peg.2251"/>
<comment type="caution">
    <text evidence="9">The sequence shown here is derived from an EMBL/GenBank/DDBJ whole genome shotgun (WGS) entry which is preliminary data.</text>
</comment>
<keyword evidence="3" id="KW-0169">Cobalamin biosynthesis</keyword>
<evidence type="ECO:0000256" key="2">
    <source>
        <dbReference type="ARBA" id="ARBA00005879"/>
    </source>
</evidence>
<keyword evidence="5 9" id="KW-0808">Transferase</keyword>
<dbReference type="InterPro" id="IPR000878">
    <property type="entry name" value="4pyrrol_Mease"/>
</dbReference>
<accession>A0A0R1RH23</accession>
<feature type="domain" description="Tetrapyrrole methylase" evidence="8">
    <location>
        <begin position="9"/>
        <end position="213"/>
    </location>
</feature>
<evidence type="ECO:0000256" key="3">
    <source>
        <dbReference type="ARBA" id="ARBA00022573"/>
    </source>
</evidence>
<evidence type="ECO:0000259" key="8">
    <source>
        <dbReference type="Pfam" id="PF00590"/>
    </source>
</evidence>
<dbReference type="CDD" id="cd11645">
    <property type="entry name" value="Precorrin_2_C20_MT"/>
    <property type="match status" value="1"/>
</dbReference>
<sequence length="240" mass="26290">MNKKITQGMFWGIGVGPGDSDLLTVKVVKSLKRLDVLYTPTAHKGQASLAETIAQPYLPMGIDMKERHFPMTNDKAKRAQALGDIAQEMLVDIANGKNVGMLTLGDPAIYSTVSYIVESIRGKAPIQLLAGIASYSQLAATLGYPLMIDDESLCILSATDSITKIAHEIDANDNLIIMKIKVKFSEIYAYLEQQNLLDHAIVVSDISMGKQQQQRLDEMSGTEELPYFATLLIKKGVQLS</sequence>
<dbReference type="PANTHER" id="PTHR43467">
    <property type="entry name" value="COBALT-PRECORRIN-2 C(20)-METHYLTRANSFERASE"/>
    <property type="match status" value="1"/>
</dbReference>
<evidence type="ECO:0000256" key="1">
    <source>
        <dbReference type="ARBA" id="ARBA00004953"/>
    </source>
</evidence>
<dbReference type="GO" id="GO:0032259">
    <property type="term" value="P:methylation"/>
    <property type="evidence" value="ECO:0007669"/>
    <property type="project" value="UniProtKB-KW"/>
</dbReference>
<name>A0A0R1RH23_9LACO</name>
<organism evidence="9 10">
    <name type="scientific">Furfurilactobacillus rossiae DSM 15814</name>
    <dbReference type="NCBI Taxonomy" id="1114972"/>
    <lineage>
        <taxon>Bacteria</taxon>
        <taxon>Bacillati</taxon>
        <taxon>Bacillota</taxon>
        <taxon>Bacilli</taxon>
        <taxon>Lactobacillales</taxon>
        <taxon>Lactobacillaceae</taxon>
        <taxon>Furfurilactobacillus</taxon>
    </lineage>
</organism>
<dbReference type="EMBL" id="AZFF01000005">
    <property type="protein sequence ID" value="KRL56159.1"/>
    <property type="molecule type" value="Genomic_DNA"/>
</dbReference>
<keyword evidence="4 9" id="KW-0489">Methyltransferase</keyword>
<comment type="pathway">
    <text evidence="1">Cofactor biosynthesis; adenosylcobalamin biosynthesis.</text>
</comment>
<evidence type="ECO:0000256" key="5">
    <source>
        <dbReference type="ARBA" id="ARBA00022679"/>
    </source>
</evidence>
<reference evidence="9 10" key="1">
    <citation type="journal article" date="2015" name="Genome Announc.">
        <title>Expanding the biotechnology potential of lactobacilli through comparative genomics of 213 strains and associated genera.</title>
        <authorList>
            <person name="Sun Z."/>
            <person name="Harris H.M."/>
            <person name="McCann A."/>
            <person name="Guo C."/>
            <person name="Argimon S."/>
            <person name="Zhang W."/>
            <person name="Yang X."/>
            <person name="Jeffery I.B."/>
            <person name="Cooney J.C."/>
            <person name="Kagawa T.F."/>
            <person name="Liu W."/>
            <person name="Song Y."/>
            <person name="Salvetti E."/>
            <person name="Wrobel A."/>
            <person name="Rasinkangas P."/>
            <person name="Parkhill J."/>
            <person name="Rea M.C."/>
            <person name="O'Sullivan O."/>
            <person name="Ritari J."/>
            <person name="Douillard F.P."/>
            <person name="Paul Ross R."/>
            <person name="Yang R."/>
            <person name="Briner A.E."/>
            <person name="Felis G.E."/>
            <person name="de Vos W.M."/>
            <person name="Barrangou R."/>
            <person name="Klaenhammer T.R."/>
            <person name="Caufield P.W."/>
            <person name="Cui Y."/>
            <person name="Zhang H."/>
            <person name="O'Toole P.W."/>
        </authorList>
    </citation>
    <scope>NUCLEOTIDE SEQUENCE [LARGE SCALE GENOMIC DNA]</scope>
    <source>
        <strain evidence="9 10">DSM 15814</strain>
    </source>
</reference>
<gene>
    <name evidence="9" type="ORF">FD35_GL002200</name>
</gene>
<evidence type="ECO:0000313" key="9">
    <source>
        <dbReference type="EMBL" id="KRL56159.1"/>
    </source>
</evidence>
<dbReference type="InterPro" id="IPR035996">
    <property type="entry name" value="4pyrrol_Methylase_sf"/>
</dbReference>
<evidence type="ECO:0000256" key="6">
    <source>
        <dbReference type="ARBA" id="ARBA00022691"/>
    </source>
</evidence>
<dbReference type="AlphaFoldDB" id="A0A0R1RH23"/>
<dbReference type="Gene3D" id="3.40.1010.10">
    <property type="entry name" value="Cobalt-precorrin-4 Transmethylase, Domain 1"/>
    <property type="match status" value="1"/>
</dbReference>
<dbReference type="STRING" id="1114972.FD35_GL002200"/>
<dbReference type="Pfam" id="PF00590">
    <property type="entry name" value="TP_methylase"/>
    <property type="match status" value="1"/>
</dbReference>
<evidence type="ECO:0000313" key="10">
    <source>
        <dbReference type="Proteomes" id="UP000051999"/>
    </source>
</evidence>
<keyword evidence="6" id="KW-0949">S-adenosyl-L-methionine</keyword>
<dbReference type="RefSeq" id="WP_017262892.1">
    <property type="nucleotide sequence ID" value="NZ_AUAW01000006.1"/>
</dbReference>
<evidence type="ECO:0000256" key="7">
    <source>
        <dbReference type="PIRNR" id="PIRNR036427"/>
    </source>
</evidence>